<evidence type="ECO:0000313" key="2">
    <source>
        <dbReference type="EMBL" id="MQL98891.1"/>
    </source>
</evidence>
<name>A0A843VPB1_COLES</name>
<feature type="compositionally biased region" description="Basic residues" evidence="1">
    <location>
        <begin position="109"/>
        <end position="122"/>
    </location>
</feature>
<dbReference type="AlphaFoldDB" id="A0A843VPB1"/>
<reference evidence="2" key="1">
    <citation type="submission" date="2017-07" db="EMBL/GenBank/DDBJ databases">
        <title>Taro Niue Genome Assembly and Annotation.</title>
        <authorList>
            <person name="Atibalentja N."/>
            <person name="Keating K."/>
            <person name="Fields C.J."/>
        </authorList>
    </citation>
    <scope>NUCLEOTIDE SEQUENCE</scope>
    <source>
        <strain evidence="2">Niue_2</strain>
        <tissue evidence="2">Leaf</tissue>
    </source>
</reference>
<feature type="compositionally biased region" description="Basic and acidic residues" evidence="1">
    <location>
        <begin position="62"/>
        <end position="74"/>
    </location>
</feature>
<comment type="caution">
    <text evidence="2">The sequence shown here is derived from an EMBL/GenBank/DDBJ whole genome shotgun (WGS) entry which is preliminary data.</text>
</comment>
<feature type="region of interest" description="Disordered" evidence="1">
    <location>
        <begin position="23"/>
        <end position="50"/>
    </location>
</feature>
<accession>A0A843VPB1</accession>
<dbReference type="Proteomes" id="UP000652761">
    <property type="component" value="Unassembled WGS sequence"/>
</dbReference>
<dbReference type="EMBL" id="NMUH01002256">
    <property type="protein sequence ID" value="MQL98891.1"/>
    <property type="molecule type" value="Genomic_DNA"/>
</dbReference>
<organism evidence="2 3">
    <name type="scientific">Colocasia esculenta</name>
    <name type="common">Wild taro</name>
    <name type="synonym">Arum esculentum</name>
    <dbReference type="NCBI Taxonomy" id="4460"/>
    <lineage>
        <taxon>Eukaryota</taxon>
        <taxon>Viridiplantae</taxon>
        <taxon>Streptophyta</taxon>
        <taxon>Embryophyta</taxon>
        <taxon>Tracheophyta</taxon>
        <taxon>Spermatophyta</taxon>
        <taxon>Magnoliopsida</taxon>
        <taxon>Liliopsida</taxon>
        <taxon>Araceae</taxon>
        <taxon>Aroideae</taxon>
        <taxon>Colocasieae</taxon>
        <taxon>Colocasia</taxon>
    </lineage>
</organism>
<keyword evidence="3" id="KW-1185">Reference proteome</keyword>
<sequence length="122" mass="13896">MPYPRTRETFHCCPSGSLLSVTPLVGPRRSVPLPQDGADDMQKPSKSPEGWKWELSVEKWEGEEAPERWEREGAPEMWEGEGSTERWEGEGPTESDASVGMSHHEKSAHYHKPSVKKNVYKY</sequence>
<evidence type="ECO:0000256" key="1">
    <source>
        <dbReference type="SAM" id="MobiDB-lite"/>
    </source>
</evidence>
<feature type="non-terminal residue" evidence="2">
    <location>
        <position position="1"/>
    </location>
</feature>
<proteinExistence type="predicted"/>
<gene>
    <name evidence="2" type="ORF">Taro_031606</name>
</gene>
<feature type="region of interest" description="Disordered" evidence="1">
    <location>
        <begin position="62"/>
        <end position="122"/>
    </location>
</feature>
<protein>
    <submittedName>
        <fullName evidence="2">Uncharacterized protein</fullName>
    </submittedName>
</protein>
<evidence type="ECO:0000313" key="3">
    <source>
        <dbReference type="Proteomes" id="UP000652761"/>
    </source>
</evidence>